<name>A0A9P6ELF8_9AGAR</name>
<evidence type="ECO:0000259" key="2">
    <source>
        <dbReference type="Pfam" id="PF24883"/>
    </source>
</evidence>
<keyword evidence="1" id="KW-0677">Repeat</keyword>
<dbReference type="PANTHER" id="PTHR10039:SF14">
    <property type="entry name" value="NACHT DOMAIN-CONTAINING PROTEIN"/>
    <property type="match status" value="1"/>
</dbReference>
<dbReference type="InterPro" id="IPR027417">
    <property type="entry name" value="P-loop_NTPase"/>
</dbReference>
<dbReference type="InterPro" id="IPR056884">
    <property type="entry name" value="NPHP3-like_N"/>
</dbReference>
<dbReference type="PANTHER" id="PTHR10039">
    <property type="entry name" value="AMELOGENIN"/>
    <property type="match status" value="1"/>
</dbReference>
<evidence type="ECO:0000313" key="3">
    <source>
        <dbReference type="EMBL" id="KAF9530754.1"/>
    </source>
</evidence>
<reference evidence="3" key="1">
    <citation type="submission" date="2020-11" db="EMBL/GenBank/DDBJ databases">
        <authorList>
            <consortium name="DOE Joint Genome Institute"/>
            <person name="Ahrendt S."/>
            <person name="Riley R."/>
            <person name="Andreopoulos W."/>
            <person name="Labutti K."/>
            <person name="Pangilinan J."/>
            <person name="Ruiz-Duenas F.J."/>
            <person name="Barrasa J.M."/>
            <person name="Sanchez-Garcia M."/>
            <person name="Camarero S."/>
            <person name="Miyauchi S."/>
            <person name="Serrano A."/>
            <person name="Linde D."/>
            <person name="Babiker R."/>
            <person name="Drula E."/>
            <person name="Ayuso-Fernandez I."/>
            <person name="Pacheco R."/>
            <person name="Padilla G."/>
            <person name="Ferreira P."/>
            <person name="Barriuso J."/>
            <person name="Kellner H."/>
            <person name="Castanera R."/>
            <person name="Alfaro M."/>
            <person name="Ramirez L."/>
            <person name="Pisabarro A.G."/>
            <person name="Kuo A."/>
            <person name="Tritt A."/>
            <person name="Lipzen A."/>
            <person name="He G."/>
            <person name="Yan M."/>
            <person name="Ng V."/>
            <person name="Cullen D."/>
            <person name="Martin F."/>
            <person name="Rosso M.-N."/>
            <person name="Henrissat B."/>
            <person name="Hibbett D."/>
            <person name="Martinez A.T."/>
            <person name="Grigoriev I.V."/>
        </authorList>
    </citation>
    <scope>NUCLEOTIDE SEQUENCE</scope>
    <source>
        <strain evidence="3">CBS 506.95</strain>
    </source>
</reference>
<dbReference type="AlphaFoldDB" id="A0A9P6ELF8"/>
<dbReference type="SUPFAM" id="SSF52540">
    <property type="entry name" value="P-loop containing nucleoside triphosphate hydrolases"/>
    <property type="match status" value="1"/>
</dbReference>
<protein>
    <recommendedName>
        <fullName evidence="2">Nephrocystin 3-like N-terminal domain-containing protein</fullName>
    </recommendedName>
</protein>
<accession>A0A9P6ELF8</accession>
<dbReference type="OrthoDB" id="5967843at2759"/>
<comment type="caution">
    <text evidence="3">The sequence shown here is derived from an EMBL/GenBank/DDBJ whole genome shotgun (WGS) entry which is preliminary data.</text>
</comment>
<evidence type="ECO:0000256" key="1">
    <source>
        <dbReference type="ARBA" id="ARBA00022737"/>
    </source>
</evidence>
<evidence type="ECO:0000313" key="4">
    <source>
        <dbReference type="Proteomes" id="UP000807306"/>
    </source>
</evidence>
<feature type="domain" description="Nephrocystin 3-like N-terminal" evidence="2">
    <location>
        <begin position="36"/>
        <end position="205"/>
    </location>
</feature>
<keyword evidence="4" id="KW-1185">Reference proteome</keyword>
<gene>
    <name evidence="3" type="ORF">CPB83DRAFT_762773</name>
</gene>
<dbReference type="EMBL" id="MU157838">
    <property type="protein sequence ID" value="KAF9530754.1"/>
    <property type="molecule type" value="Genomic_DNA"/>
</dbReference>
<dbReference type="Pfam" id="PF24883">
    <property type="entry name" value="NPHP3_N"/>
    <property type="match status" value="1"/>
</dbReference>
<sequence>LLLSHCARDALVDSKERFNPPKCAPHTREAIQKEIIDWINLRILSGLVMWLTGSAGAGKSAIAQTIAERFNDEKTPSASFFFSRISASPTRVDGDRLIPTIIYQLCLLLPEYRETVMKKLMKDPNVFQRSRDAQMAALFTKPLQQFSLRRFFREIRNPRPIPLLIIVDGLDECSDPQVQCDLLRIIADAAASIRRRPIRFLIASRPEAHITRTFDQHPTFHQNRLRRINLDNDPEASMAILTFLRQEFRKIHESHPLRFHLDPFWPSQEILDLLVLKSSPQFVLASTAMLYIASPKHQPMERLAAVLNVLNTPTSSSIDRPLSKVGYPLYVHLWQR</sequence>
<dbReference type="Gene3D" id="3.40.50.300">
    <property type="entry name" value="P-loop containing nucleotide triphosphate hydrolases"/>
    <property type="match status" value="1"/>
</dbReference>
<organism evidence="3 4">
    <name type="scientific">Crepidotus variabilis</name>
    <dbReference type="NCBI Taxonomy" id="179855"/>
    <lineage>
        <taxon>Eukaryota</taxon>
        <taxon>Fungi</taxon>
        <taxon>Dikarya</taxon>
        <taxon>Basidiomycota</taxon>
        <taxon>Agaricomycotina</taxon>
        <taxon>Agaricomycetes</taxon>
        <taxon>Agaricomycetidae</taxon>
        <taxon>Agaricales</taxon>
        <taxon>Agaricineae</taxon>
        <taxon>Crepidotaceae</taxon>
        <taxon>Crepidotus</taxon>
    </lineage>
</organism>
<dbReference type="Proteomes" id="UP000807306">
    <property type="component" value="Unassembled WGS sequence"/>
</dbReference>
<feature type="non-terminal residue" evidence="3">
    <location>
        <position position="1"/>
    </location>
</feature>
<proteinExistence type="predicted"/>